<dbReference type="SUPFAM" id="SSF52218">
    <property type="entry name" value="Flavoproteins"/>
    <property type="match status" value="1"/>
</dbReference>
<dbReference type="AlphaFoldDB" id="A0A0N9NDT3"/>
<evidence type="ECO:0000256" key="2">
    <source>
        <dbReference type="ARBA" id="ARBA00009942"/>
    </source>
</evidence>
<dbReference type="PATRIC" id="fig|1136941.3.peg.1109"/>
<protein>
    <recommendedName>
        <fullName evidence="3 4">Protein NrdI</fullName>
    </recommendedName>
</protein>
<evidence type="ECO:0000313" key="6">
    <source>
        <dbReference type="Proteomes" id="UP000063789"/>
    </source>
</evidence>
<name>A0A0N9NDT3_9ACTN</name>
<gene>
    <name evidence="4" type="primary">nrdI</name>
    <name evidence="5" type="ORF">ACH46_05415</name>
</gene>
<dbReference type="PANTHER" id="PTHR37297">
    <property type="entry name" value="PROTEIN NRDI"/>
    <property type="match status" value="1"/>
</dbReference>
<dbReference type="InterPro" id="IPR029039">
    <property type="entry name" value="Flavoprotein-like_sf"/>
</dbReference>
<dbReference type="Pfam" id="PF07972">
    <property type="entry name" value="Flavodoxin_NdrI"/>
    <property type="match status" value="1"/>
</dbReference>
<dbReference type="HAMAP" id="MF_00128">
    <property type="entry name" value="NrdI"/>
    <property type="match status" value="1"/>
</dbReference>
<dbReference type="Proteomes" id="UP000063789">
    <property type="component" value="Chromosome"/>
</dbReference>
<evidence type="ECO:0000256" key="1">
    <source>
        <dbReference type="ARBA" id="ARBA00003999"/>
    </source>
</evidence>
<comment type="function">
    <text evidence="1 4">Probably involved in ribonucleotide reductase function.</text>
</comment>
<dbReference type="KEGG" id="goq:ACH46_05415"/>
<sequence>MIAERSPAGDDGPLIVYFSSVSEYTHRFVRKLGLRSVRIPLIDRTGSFRVNEPYVLITPTYGGGKISDMGKAAAHAGGGYVPKQVIKFLNIEHNRSLIRGVIAGGNTNFGAEFAMAGDIISHKCQVPYLFRFELMGTADDVERVRAGLANFVQSSAFTGRAA</sequence>
<evidence type="ECO:0000256" key="4">
    <source>
        <dbReference type="HAMAP-Rule" id="MF_00128"/>
    </source>
</evidence>
<dbReference type="PIRSF" id="PIRSF005087">
    <property type="entry name" value="NrdI"/>
    <property type="match status" value="1"/>
</dbReference>
<dbReference type="GO" id="GO:0010181">
    <property type="term" value="F:FMN binding"/>
    <property type="evidence" value="ECO:0007669"/>
    <property type="project" value="InterPro"/>
</dbReference>
<dbReference type="PANTHER" id="PTHR37297:SF1">
    <property type="entry name" value="PROTEIN NRDI"/>
    <property type="match status" value="1"/>
</dbReference>
<comment type="similarity">
    <text evidence="2 4">Belongs to the NrdI family.</text>
</comment>
<proteinExistence type="inferred from homology"/>
<accession>A0A0N9NDT3</accession>
<reference evidence="5 6" key="2">
    <citation type="journal article" date="2017" name="Int. J. Syst. Evol. Microbiol.">
        <title>Gordonia phthalatica sp. nov., a di-n-butyl phthalate-degrading bacterium isolated from activated sludge.</title>
        <authorList>
            <person name="Jin D."/>
            <person name="Kong X."/>
            <person name="Jia M."/>
            <person name="Yu X."/>
            <person name="Wang X."/>
            <person name="Zhuang X."/>
            <person name="Deng Y."/>
            <person name="Bai Z."/>
        </authorList>
    </citation>
    <scope>NUCLEOTIDE SEQUENCE [LARGE SCALE GENOMIC DNA]</scope>
    <source>
        <strain evidence="5 6">QH-11</strain>
    </source>
</reference>
<dbReference type="EMBL" id="CP011853">
    <property type="protein sequence ID" value="ALG86624.1"/>
    <property type="molecule type" value="Genomic_DNA"/>
</dbReference>
<evidence type="ECO:0000256" key="3">
    <source>
        <dbReference type="ARBA" id="ARBA00020129"/>
    </source>
</evidence>
<organism evidence="5 6">
    <name type="scientific">Gordonia phthalatica</name>
    <dbReference type="NCBI Taxonomy" id="1136941"/>
    <lineage>
        <taxon>Bacteria</taxon>
        <taxon>Bacillati</taxon>
        <taxon>Actinomycetota</taxon>
        <taxon>Actinomycetes</taxon>
        <taxon>Mycobacteriales</taxon>
        <taxon>Gordoniaceae</taxon>
        <taxon>Gordonia</taxon>
    </lineage>
</organism>
<evidence type="ECO:0000313" key="5">
    <source>
        <dbReference type="EMBL" id="ALG86624.1"/>
    </source>
</evidence>
<keyword evidence="6" id="KW-1185">Reference proteome</keyword>
<dbReference type="STRING" id="1136941.ACH46_05415"/>
<dbReference type="Gene3D" id="3.40.50.360">
    <property type="match status" value="1"/>
</dbReference>
<dbReference type="InterPro" id="IPR020852">
    <property type="entry name" value="RNR_Ib_NrdI_bac"/>
</dbReference>
<dbReference type="InterPro" id="IPR004465">
    <property type="entry name" value="RNR_NrdI"/>
</dbReference>
<reference evidence="6" key="1">
    <citation type="submission" date="2015-06" db="EMBL/GenBank/DDBJ databases">
        <title>Complete genome sequence and metabolic analysis of phthalate degradation pathway in Gordonia sp. QH-11.</title>
        <authorList>
            <person name="Jin D."/>
            <person name="Kong X."/>
            <person name="Bai Z."/>
        </authorList>
    </citation>
    <scope>NUCLEOTIDE SEQUENCE [LARGE SCALE GENOMIC DNA]</scope>
    <source>
        <strain evidence="6">QH-11</strain>
    </source>
</reference>
<dbReference type="NCBIfam" id="TIGR00333">
    <property type="entry name" value="nrdI"/>
    <property type="match status" value="1"/>
</dbReference>